<dbReference type="CDD" id="cd06183">
    <property type="entry name" value="cyt_b5_reduct_like"/>
    <property type="match status" value="1"/>
</dbReference>
<dbReference type="PANTHER" id="PTHR19370:SF143">
    <property type="entry name" value="PLASMA MEMBRANE-ASSOCIATED COENZYME Q6 REDUCTASE PGA3"/>
    <property type="match status" value="1"/>
</dbReference>
<evidence type="ECO:0000256" key="11">
    <source>
        <dbReference type="PIRSR" id="PIRSR601834-1"/>
    </source>
</evidence>
<feature type="binding site" evidence="11">
    <location>
        <position position="147"/>
    </location>
    <ligand>
        <name>FAD</name>
        <dbReference type="ChEBI" id="CHEBI:57692"/>
    </ligand>
</feature>
<evidence type="ECO:0000256" key="12">
    <source>
        <dbReference type="RuleBase" id="RU361226"/>
    </source>
</evidence>
<evidence type="ECO:0000256" key="4">
    <source>
        <dbReference type="ARBA" id="ARBA00022630"/>
    </source>
</evidence>
<dbReference type="GO" id="GO:0090524">
    <property type="term" value="F:cytochrome-b5 reductase activity, acting on NADH"/>
    <property type="evidence" value="ECO:0007669"/>
    <property type="project" value="UniProtKB-EC"/>
</dbReference>
<comment type="similarity">
    <text evidence="3 12">Belongs to the flavoprotein pyridine nucleotide cytochrome reductase family.</text>
</comment>
<feature type="binding site" evidence="11">
    <location>
        <position position="121"/>
    </location>
    <ligand>
        <name>FAD</name>
        <dbReference type="ChEBI" id="CHEBI:57692"/>
    </ligand>
</feature>
<keyword evidence="7 13" id="KW-1133">Transmembrane helix</keyword>
<dbReference type="InterPro" id="IPR039261">
    <property type="entry name" value="FNR_nucleotide-bd"/>
</dbReference>
<evidence type="ECO:0000256" key="7">
    <source>
        <dbReference type="ARBA" id="ARBA00022989"/>
    </source>
</evidence>
<dbReference type="GeneID" id="28723544"/>
<proteinExistence type="inferred from homology"/>
<dbReference type="PRINTS" id="PR00371">
    <property type="entry name" value="FPNCR"/>
</dbReference>
<dbReference type="InterPro" id="IPR001709">
    <property type="entry name" value="Flavoprot_Pyr_Nucl_cyt_Rdtase"/>
</dbReference>
<keyword evidence="5 13" id="KW-0812">Transmembrane</keyword>
<comment type="cofactor">
    <cofactor evidence="1 11 12">
        <name>FAD</name>
        <dbReference type="ChEBI" id="CHEBI:57692"/>
    </cofactor>
</comment>
<dbReference type="EC" id="1.6.2.2" evidence="12"/>
<dbReference type="PANTHER" id="PTHR19370">
    <property type="entry name" value="NADH-CYTOCHROME B5 REDUCTASE"/>
    <property type="match status" value="1"/>
</dbReference>
<dbReference type="InterPro" id="IPR001433">
    <property type="entry name" value="OxRdtase_FAD/NAD-bd"/>
</dbReference>
<dbReference type="OrthoDB" id="432685at2759"/>
<feature type="binding site" evidence="11">
    <location>
        <position position="123"/>
    </location>
    <ligand>
        <name>FAD</name>
        <dbReference type="ChEBI" id="CHEBI:57692"/>
    </ligand>
</feature>
<gene>
    <name evidence="15" type="ORF">AW171_hschr42190</name>
</gene>
<comment type="subcellular location">
    <subcellularLocation>
        <location evidence="2">Membrane</location>
    </subcellularLocation>
</comment>
<evidence type="ECO:0000256" key="6">
    <source>
        <dbReference type="ARBA" id="ARBA00022827"/>
    </source>
</evidence>
<dbReference type="InterPro" id="IPR001834">
    <property type="entry name" value="CBR-like"/>
</dbReference>
<dbReference type="FunFam" id="3.40.50.80:FF:000009">
    <property type="entry name" value="NADH-cytochrome b5 reductase"/>
    <property type="match status" value="1"/>
</dbReference>
<dbReference type="EMBL" id="CP014244">
    <property type="protein sequence ID" value="AMD20304.1"/>
    <property type="molecule type" value="Genomic_DNA"/>
</dbReference>
<feature type="binding site" evidence="11">
    <location>
        <position position="148"/>
    </location>
    <ligand>
        <name>FAD</name>
        <dbReference type="ChEBI" id="CHEBI:57692"/>
    </ligand>
</feature>
<protein>
    <recommendedName>
        <fullName evidence="12">NADH-cytochrome b5 reductase</fullName>
        <ecNumber evidence="12">1.6.2.2</ecNumber>
    </recommendedName>
</protein>
<dbReference type="Gene3D" id="3.40.50.80">
    <property type="entry name" value="Nucleotide-binding domain of ferredoxin-NADP reductase (FNR) module"/>
    <property type="match status" value="1"/>
</dbReference>
<feature type="transmembrane region" description="Helical" evidence="13">
    <location>
        <begin position="40"/>
        <end position="60"/>
    </location>
</feature>
<evidence type="ECO:0000256" key="13">
    <source>
        <dbReference type="SAM" id="Phobius"/>
    </source>
</evidence>
<dbReference type="Pfam" id="PF00175">
    <property type="entry name" value="NAD_binding_1"/>
    <property type="match status" value="1"/>
</dbReference>
<keyword evidence="10 13" id="KW-0472">Membrane</keyword>
<dbReference type="SUPFAM" id="SSF52343">
    <property type="entry name" value="Ferredoxin reductase-like, C-terminal NADP-linked domain"/>
    <property type="match status" value="1"/>
</dbReference>
<accession>A0A0X8HRW4</accession>
<dbReference type="GO" id="GO:0016020">
    <property type="term" value="C:membrane"/>
    <property type="evidence" value="ECO:0007669"/>
    <property type="project" value="UniProtKB-SubCell"/>
</dbReference>
<evidence type="ECO:0000256" key="9">
    <source>
        <dbReference type="ARBA" id="ARBA00023027"/>
    </source>
</evidence>
<dbReference type="InterPro" id="IPR017927">
    <property type="entry name" value="FAD-bd_FR_type"/>
</dbReference>
<dbReference type="RefSeq" id="XP_017987300.1">
    <property type="nucleotide sequence ID" value="XM_018132122.1"/>
</dbReference>
<organism evidence="15 16">
    <name type="scientific">Eremothecium sinecaudum</name>
    <dbReference type="NCBI Taxonomy" id="45286"/>
    <lineage>
        <taxon>Eukaryota</taxon>
        <taxon>Fungi</taxon>
        <taxon>Dikarya</taxon>
        <taxon>Ascomycota</taxon>
        <taxon>Saccharomycotina</taxon>
        <taxon>Saccharomycetes</taxon>
        <taxon>Saccharomycetales</taxon>
        <taxon>Saccharomycetaceae</taxon>
        <taxon>Eremothecium</taxon>
    </lineage>
</organism>
<dbReference type="Gene3D" id="2.40.30.10">
    <property type="entry name" value="Translation factors"/>
    <property type="match status" value="1"/>
</dbReference>
<evidence type="ECO:0000313" key="16">
    <source>
        <dbReference type="Proteomes" id="UP000243052"/>
    </source>
</evidence>
<comment type="catalytic activity">
    <reaction evidence="12">
        <text>2 Fe(III)-[cytochrome b5] + NADH = 2 Fe(II)-[cytochrome b5] + NAD(+) + H(+)</text>
        <dbReference type="Rhea" id="RHEA:46680"/>
        <dbReference type="Rhea" id="RHEA-COMP:10438"/>
        <dbReference type="Rhea" id="RHEA-COMP:10439"/>
        <dbReference type="ChEBI" id="CHEBI:15378"/>
        <dbReference type="ChEBI" id="CHEBI:29033"/>
        <dbReference type="ChEBI" id="CHEBI:29034"/>
        <dbReference type="ChEBI" id="CHEBI:57540"/>
        <dbReference type="ChEBI" id="CHEBI:57945"/>
        <dbReference type="EC" id="1.6.2.2"/>
    </reaction>
</comment>
<dbReference type="STRING" id="45286.A0A0X8HRW4"/>
<dbReference type="AlphaFoldDB" id="A0A0X8HRW4"/>
<sequence>MSDKNGMAILNEPLHGIVIPSILFTVGLGLLTYLTEDVKYLTIGITALVLFLSSRTYIAFSRRKSIHESKWNPLELEEKTIITKNTALYRFKLRTSLETLDVPPGYHLAVKVPVDGKDQIRYYTPISNKFAAGYFDILVKSYKDGKVSKWFAGLKPGDTVDFKGPVGRFGYTTNSSRRIGMVAGGSGITPMLSVLNEIVTTPEDSTKVSLIYANQTENDIALKDELDELAEKYPNFEVHYVLDSPSAGWEGDVGYVTKELMMKYLPPPSEDNRLVICGPPQMKQLVLDLSAEIGWPKGMMKSKPEDKVFVF</sequence>
<evidence type="ECO:0000256" key="3">
    <source>
        <dbReference type="ARBA" id="ARBA00006105"/>
    </source>
</evidence>
<feature type="transmembrane region" description="Helical" evidence="13">
    <location>
        <begin position="12"/>
        <end position="34"/>
    </location>
</feature>
<evidence type="ECO:0000256" key="1">
    <source>
        <dbReference type="ARBA" id="ARBA00001974"/>
    </source>
</evidence>
<dbReference type="GO" id="GO:0006696">
    <property type="term" value="P:ergosterol biosynthetic process"/>
    <property type="evidence" value="ECO:0007669"/>
    <property type="project" value="TreeGrafter"/>
</dbReference>
<dbReference type="PRINTS" id="PR00406">
    <property type="entry name" value="CYTB5RDTASE"/>
</dbReference>
<keyword evidence="9 12" id="KW-0520">NAD</keyword>
<evidence type="ECO:0000256" key="10">
    <source>
        <dbReference type="ARBA" id="ARBA00023136"/>
    </source>
</evidence>
<feature type="domain" description="FAD-binding FR-type" evidence="14">
    <location>
        <begin position="69"/>
        <end position="172"/>
    </location>
</feature>
<keyword evidence="16" id="KW-1185">Reference proteome</keyword>
<reference evidence="15 16" key="1">
    <citation type="submission" date="2016-01" db="EMBL/GenBank/DDBJ databases">
        <title>Genome sequence of the yeast Holleya sinecauda.</title>
        <authorList>
            <person name="Dietrich F.S."/>
        </authorList>
    </citation>
    <scope>NUCLEOTIDE SEQUENCE [LARGE SCALE GENOMIC DNA]</scope>
    <source>
        <strain evidence="15 16">ATCC 58844</strain>
    </source>
</reference>
<keyword evidence="6 11" id="KW-0274">FAD</keyword>
<dbReference type="SUPFAM" id="SSF63380">
    <property type="entry name" value="Riboflavin synthase domain-like"/>
    <property type="match status" value="1"/>
</dbReference>
<evidence type="ECO:0000256" key="8">
    <source>
        <dbReference type="ARBA" id="ARBA00023002"/>
    </source>
</evidence>
<dbReference type="PROSITE" id="PS51384">
    <property type="entry name" value="FAD_FR"/>
    <property type="match status" value="1"/>
</dbReference>
<keyword evidence="4 11" id="KW-0285">Flavoprotein</keyword>
<evidence type="ECO:0000259" key="14">
    <source>
        <dbReference type="PROSITE" id="PS51384"/>
    </source>
</evidence>
<evidence type="ECO:0000256" key="5">
    <source>
        <dbReference type="ARBA" id="ARBA00022692"/>
    </source>
</evidence>
<dbReference type="FunFam" id="2.40.30.10:FF:000069">
    <property type="entry name" value="NADH-cytochrome b5 reductase"/>
    <property type="match status" value="1"/>
</dbReference>
<feature type="binding site" evidence="11">
    <location>
        <position position="140"/>
    </location>
    <ligand>
        <name>FAD</name>
        <dbReference type="ChEBI" id="CHEBI:57692"/>
    </ligand>
</feature>
<feature type="binding site" evidence="11">
    <location>
        <position position="138"/>
    </location>
    <ligand>
        <name>FAD</name>
        <dbReference type="ChEBI" id="CHEBI:57692"/>
    </ligand>
</feature>
<feature type="binding site" evidence="11">
    <location>
        <position position="146"/>
    </location>
    <ligand>
        <name>FAD</name>
        <dbReference type="ChEBI" id="CHEBI:57692"/>
    </ligand>
</feature>
<dbReference type="InterPro" id="IPR008333">
    <property type="entry name" value="Cbr1-like_FAD-bd_dom"/>
</dbReference>
<keyword evidence="8 12" id="KW-0560">Oxidoreductase</keyword>
<feature type="binding site" evidence="11">
    <location>
        <position position="189"/>
    </location>
    <ligand>
        <name>FAD</name>
        <dbReference type="ChEBI" id="CHEBI:57692"/>
    </ligand>
</feature>
<dbReference type="Pfam" id="PF00970">
    <property type="entry name" value="FAD_binding_6"/>
    <property type="match status" value="1"/>
</dbReference>
<dbReference type="InterPro" id="IPR017938">
    <property type="entry name" value="Riboflavin_synthase-like_b-brl"/>
</dbReference>
<evidence type="ECO:0000256" key="2">
    <source>
        <dbReference type="ARBA" id="ARBA00004370"/>
    </source>
</evidence>
<evidence type="ECO:0000313" key="15">
    <source>
        <dbReference type="EMBL" id="AMD20304.1"/>
    </source>
</evidence>
<dbReference type="Proteomes" id="UP000243052">
    <property type="component" value="Chromosome iv"/>
</dbReference>
<name>A0A0X8HRW4_9SACH</name>